<evidence type="ECO:0000256" key="3">
    <source>
        <dbReference type="ARBA" id="ARBA00022448"/>
    </source>
</evidence>
<dbReference type="Gene3D" id="1.10.1130.10">
    <property type="entry name" value="Flavocytochrome C3, Chain A"/>
    <property type="match status" value="1"/>
</dbReference>
<keyword evidence="8" id="KW-0732">Signal</keyword>
<name>A0A936F1C9_9BACT</name>
<evidence type="ECO:0000256" key="1">
    <source>
        <dbReference type="ARBA" id="ARBA00001926"/>
    </source>
</evidence>
<dbReference type="InterPro" id="IPR036280">
    <property type="entry name" value="Multihaem_cyt_sf"/>
</dbReference>
<keyword evidence="3" id="KW-0813">Transport</keyword>
<protein>
    <submittedName>
        <fullName evidence="10">Cytochrome c3 family protein</fullName>
    </submittedName>
</protein>
<feature type="signal peptide" evidence="8">
    <location>
        <begin position="1"/>
        <end position="21"/>
    </location>
</feature>
<evidence type="ECO:0000256" key="7">
    <source>
        <dbReference type="ARBA" id="ARBA00023004"/>
    </source>
</evidence>
<feature type="chain" id="PRO_5037872737" evidence="8">
    <location>
        <begin position="22"/>
        <end position="119"/>
    </location>
</feature>
<evidence type="ECO:0000256" key="8">
    <source>
        <dbReference type="SAM" id="SignalP"/>
    </source>
</evidence>
<comment type="caution">
    <text evidence="10">The sequence shown here is derived from an EMBL/GenBank/DDBJ whole genome shotgun (WGS) entry which is preliminary data.</text>
</comment>
<dbReference type="InterPro" id="IPR012286">
    <property type="entry name" value="Tetrahaem_cytochrome"/>
</dbReference>
<evidence type="ECO:0000256" key="4">
    <source>
        <dbReference type="ARBA" id="ARBA00022617"/>
    </source>
</evidence>
<evidence type="ECO:0000256" key="2">
    <source>
        <dbReference type="ARBA" id="ARBA00004196"/>
    </source>
</evidence>
<evidence type="ECO:0000256" key="6">
    <source>
        <dbReference type="ARBA" id="ARBA00022982"/>
    </source>
</evidence>
<evidence type="ECO:0000313" key="11">
    <source>
        <dbReference type="Proteomes" id="UP000709959"/>
    </source>
</evidence>
<keyword evidence="5" id="KW-0479">Metal-binding</keyword>
<dbReference type="Pfam" id="PF14537">
    <property type="entry name" value="Cytochrom_c3_2"/>
    <property type="match status" value="1"/>
</dbReference>
<evidence type="ECO:0000313" key="10">
    <source>
        <dbReference type="EMBL" id="MBK8572339.1"/>
    </source>
</evidence>
<sequence>MRLVRILALGLAGCLAVGARAAEDKPLPAPHAKAKVSCHDCHQKEKPSTAAVPDEACMICHGDYPAMKALTKDAKPNPHDPPRTESHTAITCTDCHRQHKPPVVKCLECHEGKFSFKIK</sequence>
<dbReference type="EMBL" id="JADKCH010000004">
    <property type="protein sequence ID" value="MBK8572339.1"/>
    <property type="molecule type" value="Genomic_DNA"/>
</dbReference>
<accession>A0A936F1C9</accession>
<dbReference type="AlphaFoldDB" id="A0A936F1C9"/>
<dbReference type="GO" id="GO:0030313">
    <property type="term" value="C:cell envelope"/>
    <property type="evidence" value="ECO:0007669"/>
    <property type="project" value="UniProtKB-SubCell"/>
</dbReference>
<dbReference type="Proteomes" id="UP000709959">
    <property type="component" value="Unassembled WGS sequence"/>
</dbReference>
<reference evidence="10 11" key="1">
    <citation type="submission" date="2020-10" db="EMBL/GenBank/DDBJ databases">
        <title>Connecting structure to function with the recovery of over 1000 high-quality activated sludge metagenome-assembled genomes encoding full-length rRNA genes using long-read sequencing.</title>
        <authorList>
            <person name="Singleton C.M."/>
            <person name="Petriglieri F."/>
            <person name="Kristensen J.M."/>
            <person name="Kirkegaard R.H."/>
            <person name="Michaelsen T.Y."/>
            <person name="Andersen M.H."/>
            <person name="Karst S.M."/>
            <person name="Dueholm M.S."/>
            <person name="Nielsen P.H."/>
            <person name="Albertsen M."/>
        </authorList>
    </citation>
    <scope>NUCLEOTIDE SEQUENCE [LARGE SCALE GENOMIC DNA]</scope>
    <source>
        <strain evidence="10">OdNE_18-Q3-R46-58_MAXAC.008</strain>
    </source>
</reference>
<gene>
    <name evidence="10" type="ORF">IPN91_06745</name>
</gene>
<feature type="domain" description="Tetrahaem cytochrome" evidence="9">
    <location>
        <begin position="31"/>
        <end position="111"/>
    </location>
</feature>
<organism evidence="10 11">
    <name type="scientific">Candidatus Geothrix odensensis</name>
    <dbReference type="NCBI Taxonomy" id="2954440"/>
    <lineage>
        <taxon>Bacteria</taxon>
        <taxon>Pseudomonadati</taxon>
        <taxon>Acidobacteriota</taxon>
        <taxon>Holophagae</taxon>
        <taxon>Holophagales</taxon>
        <taxon>Holophagaceae</taxon>
        <taxon>Geothrix</taxon>
    </lineage>
</organism>
<evidence type="ECO:0000256" key="5">
    <source>
        <dbReference type="ARBA" id="ARBA00022723"/>
    </source>
</evidence>
<proteinExistence type="predicted"/>
<comment type="subcellular location">
    <subcellularLocation>
        <location evidence="2">Cell envelope</location>
    </subcellularLocation>
</comment>
<keyword evidence="4" id="KW-0349">Heme</keyword>
<keyword evidence="7" id="KW-0408">Iron</keyword>
<dbReference type="GO" id="GO:0046872">
    <property type="term" value="F:metal ion binding"/>
    <property type="evidence" value="ECO:0007669"/>
    <property type="project" value="UniProtKB-KW"/>
</dbReference>
<comment type="cofactor">
    <cofactor evidence="1">
        <name>heme c</name>
        <dbReference type="ChEBI" id="CHEBI:61717"/>
    </cofactor>
</comment>
<dbReference type="SUPFAM" id="SSF48695">
    <property type="entry name" value="Multiheme cytochromes"/>
    <property type="match status" value="1"/>
</dbReference>
<evidence type="ECO:0000259" key="9">
    <source>
        <dbReference type="Pfam" id="PF14537"/>
    </source>
</evidence>
<keyword evidence="6" id="KW-0249">Electron transport</keyword>